<name>A0A7V2B0Y3_RHOMR</name>
<keyword evidence="3" id="KW-0560">Oxidoreductase</keyword>
<dbReference type="SUPFAM" id="SSF52922">
    <property type="entry name" value="TK C-terminal domain-like"/>
    <property type="match status" value="1"/>
</dbReference>
<dbReference type="FunFam" id="3.40.50.920:FF:000001">
    <property type="entry name" value="Pyruvate dehydrogenase E1 beta subunit"/>
    <property type="match status" value="1"/>
</dbReference>
<dbReference type="EMBL" id="DSGB01000005">
    <property type="protein sequence ID" value="HER96284.1"/>
    <property type="molecule type" value="Genomic_DNA"/>
</dbReference>
<proteinExistence type="predicted"/>
<dbReference type="CDD" id="cd02000">
    <property type="entry name" value="TPP_E1_PDC_ADC_BCADC"/>
    <property type="match status" value="1"/>
</dbReference>
<dbReference type="Pfam" id="PF02780">
    <property type="entry name" value="Transketolase_C"/>
    <property type="match status" value="1"/>
</dbReference>
<dbReference type="FunFam" id="3.40.50.970:FF:000001">
    <property type="entry name" value="Pyruvate dehydrogenase E1 beta subunit"/>
    <property type="match status" value="1"/>
</dbReference>
<dbReference type="InterPro" id="IPR009014">
    <property type="entry name" value="Transketo_C/PFOR_II"/>
</dbReference>
<dbReference type="Gene3D" id="3.40.50.920">
    <property type="match status" value="1"/>
</dbReference>
<accession>A0A7V2B0Y3</accession>
<dbReference type="GO" id="GO:0016624">
    <property type="term" value="F:oxidoreductase activity, acting on the aldehyde or oxo group of donors, disulfide as acceptor"/>
    <property type="evidence" value="ECO:0007669"/>
    <property type="project" value="InterPro"/>
</dbReference>
<comment type="function">
    <text evidence="2">E1 component of the 2-oxoglutarate dehydrogenase (OGDH) complex which catalyzes the decarboxylation of 2-oxoglutarate, the first step in the conversion of 2-oxoglutarate to succinyl-CoA and CO(2).</text>
</comment>
<dbReference type="InterPro" id="IPR029061">
    <property type="entry name" value="THDP-binding"/>
</dbReference>
<sequence length="657" mass="72416">MAVVAEIDLKALYRALLLPRLIEERMLRLIRQGRLSKWFSGYGQEAIAVGCTWALEARDYILPMHRNLGVWTTRGVPLRPLFCQLMGRDGGFTKGRDRTFHFGLPAYRIIGMISHMAAMLPVACGLGLAARLKQEDFVVLAFTGEGGTREGDFHEALNLAAVWKLPVIFVVENNGYGLSTPAREAIPVENVADAAVGYGMVGAVIDGNDVLAVIEAVRRAAERARAGEGPTLLEMKTFRMRGHEEASGTKYVPKALLEQWRKKDPIDRFEALLEQEGVLSREERQAIRAELEAAVWEATEFALAQPEVQSTLEREQAELFAPPFLALRKAEPSERELRFVDAISEALRLAMEQDERVLLMGQDIAEYGGVFKVTEGFVERFGKERVRNTPIIESGAVGAALGLALEGFKPVVEIQYADFISCAFNQIVNNLATTHYRWGQPVNVTIRAPFGGGIGAGPFHSQCKEAWFCHVPGLKVVVPATPEDAKGLLLTAIEEPNPVLFFEHKLLYRAVSGLVPEGIYHVPLGQARIVRAGTDATIVTYGVGVHWALEEAAWWAERGVSLEVIDLRTLVPWDRETVLASVARTGRVLVLHEATRTAGFGAELAAEIAEAGFMWLDAPIMRVAAADLPVPFAPTLEAQVFSARPRLRPALEQLLRF</sequence>
<keyword evidence="4" id="KW-0786">Thiamine pyrophosphate</keyword>
<dbReference type="Gene3D" id="3.40.50.970">
    <property type="match status" value="2"/>
</dbReference>
<evidence type="ECO:0000259" key="5">
    <source>
        <dbReference type="SMART" id="SM00861"/>
    </source>
</evidence>
<dbReference type="InterPro" id="IPR033248">
    <property type="entry name" value="Transketolase_C"/>
</dbReference>
<comment type="caution">
    <text evidence="6">The sequence shown here is derived from an EMBL/GenBank/DDBJ whole genome shotgun (WGS) entry which is preliminary data.</text>
</comment>
<organism evidence="6">
    <name type="scientific">Rhodothermus marinus</name>
    <name type="common">Rhodothermus obamensis</name>
    <dbReference type="NCBI Taxonomy" id="29549"/>
    <lineage>
        <taxon>Bacteria</taxon>
        <taxon>Pseudomonadati</taxon>
        <taxon>Rhodothermota</taxon>
        <taxon>Rhodothermia</taxon>
        <taxon>Rhodothermales</taxon>
        <taxon>Rhodothermaceae</taxon>
        <taxon>Rhodothermus</taxon>
    </lineage>
</organism>
<dbReference type="PANTHER" id="PTHR43257:SF2">
    <property type="entry name" value="PYRUVATE DEHYDROGENASE E1 COMPONENT SUBUNIT BETA"/>
    <property type="match status" value="1"/>
</dbReference>
<dbReference type="InterPro" id="IPR001017">
    <property type="entry name" value="DH_E1"/>
</dbReference>
<evidence type="ECO:0000256" key="2">
    <source>
        <dbReference type="ARBA" id="ARBA00003906"/>
    </source>
</evidence>
<feature type="domain" description="Transketolase-like pyrimidine-binding" evidence="5">
    <location>
        <begin position="337"/>
        <end position="510"/>
    </location>
</feature>
<evidence type="ECO:0000256" key="4">
    <source>
        <dbReference type="ARBA" id="ARBA00023052"/>
    </source>
</evidence>
<dbReference type="SUPFAM" id="SSF52518">
    <property type="entry name" value="Thiamin diphosphate-binding fold (THDP-binding)"/>
    <property type="match status" value="2"/>
</dbReference>
<reference evidence="6" key="1">
    <citation type="journal article" date="2020" name="mSystems">
        <title>Genome- and Community-Level Interaction Insights into Carbon Utilization and Element Cycling Functions of Hydrothermarchaeota in Hydrothermal Sediment.</title>
        <authorList>
            <person name="Zhou Z."/>
            <person name="Liu Y."/>
            <person name="Xu W."/>
            <person name="Pan J."/>
            <person name="Luo Z.H."/>
            <person name="Li M."/>
        </authorList>
    </citation>
    <scope>NUCLEOTIDE SEQUENCE [LARGE SCALE GENOMIC DNA]</scope>
    <source>
        <strain evidence="6">SpSt-143</strain>
    </source>
</reference>
<dbReference type="AlphaFoldDB" id="A0A7V2B0Y3"/>
<evidence type="ECO:0000256" key="3">
    <source>
        <dbReference type="ARBA" id="ARBA00023002"/>
    </source>
</evidence>
<evidence type="ECO:0000256" key="1">
    <source>
        <dbReference type="ARBA" id="ARBA00001964"/>
    </source>
</evidence>
<protein>
    <submittedName>
        <fullName evidence="6">Dehydrogenase</fullName>
    </submittedName>
</protein>
<dbReference type="InterPro" id="IPR005475">
    <property type="entry name" value="Transketolase-like_Pyr-bd"/>
</dbReference>
<comment type="cofactor">
    <cofactor evidence="1">
        <name>thiamine diphosphate</name>
        <dbReference type="ChEBI" id="CHEBI:58937"/>
    </cofactor>
</comment>
<dbReference type="CDD" id="cd07036">
    <property type="entry name" value="TPP_PYR_E1-PDHc-beta_like"/>
    <property type="match status" value="1"/>
</dbReference>
<dbReference type="SMART" id="SM00861">
    <property type="entry name" value="Transket_pyr"/>
    <property type="match status" value="1"/>
</dbReference>
<dbReference type="Pfam" id="PF00676">
    <property type="entry name" value="E1_dh"/>
    <property type="match status" value="1"/>
</dbReference>
<dbReference type="Pfam" id="PF02779">
    <property type="entry name" value="Transket_pyr"/>
    <property type="match status" value="1"/>
</dbReference>
<dbReference type="PANTHER" id="PTHR43257">
    <property type="entry name" value="PYRUVATE DEHYDROGENASE E1 COMPONENT BETA SUBUNIT"/>
    <property type="match status" value="1"/>
</dbReference>
<gene>
    <name evidence="6" type="ORF">ENO59_07175</name>
</gene>
<evidence type="ECO:0000313" key="6">
    <source>
        <dbReference type="EMBL" id="HER96284.1"/>
    </source>
</evidence>